<dbReference type="PROSITE" id="PS00550">
    <property type="entry name" value="HEMERYTHRINS"/>
    <property type="match status" value="1"/>
</dbReference>
<comment type="similarity">
    <text evidence="1">Belongs to the hemerythrin family.</text>
</comment>
<name>A0A1E8F0M4_9CLOT</name>
<dbReference type="CDD" id="cd12107">
    <property type="entry name" value="Hemerythrin"/>
    <property type="match status" value="1"/>
</dbReference>
<dbReference type="EMBL" id="LZFO01000006">
    <property type="protein sequence ID" value="OFI06987.1"/>
    <property type="molecule type" value="Genomic_DNA"/>
</dbReference>
<dbReference type="Proteomes" id="UP000175744">
    <property type="component" value="Unassembled WGS sequence"/>
</dbReference>
<protein>
    <submittedName>
        <fullName evidence="5">Bacteriohemerythrin</fullName>
    </submittedName>
</protein>
<keyword evidence="2" id="KW-0479">Metal-binding</keyword>
<evidence type="ECO:0000256" key="1">
    <source>
        <dbReference type="ARBA" id="ARBA00010587"/>
    </source>
</evidence>
<organism evidence="5 6">
    <name type="scientific">Clostridium acetireducens DSM 10703</name>
    <dbReference type="NCBI Taxonomy" id="1121290"/>
    <lineage>
        <taxon>Bacteria</taxon>
        <taxon>Bacillati</taxon>
        <taxon>Bacillota</taxon>
        <taxon>Clostridia</taxon>
        <taxon>Eubacteriales</taxon>
        <taxon>Clostridiaceae</taxon>
        <taxon>Clostridium</taxon>
    </lineage>
</organism>
<dbReference type="OrthoDB" id="9797092at2"/>
<dbReference type="PANTHER" id="PTHR37164:SF1">
    <property type="entry name" value="BACTERIOHEMERYTHRIN"/>
    <property type="match status" value="1"/>
</dbReference>
<keyword evidence="6" id="KW-1185">Reference proteome</keyword>
<evidence type="ECO:0000313" key="5">
    <source>
        <dbReference type="EMBL" id="OFI06987.1"/>
    </source>
</evidence>
<dbReference type="NCBIfam" id="TIGR02481">
    <property type="entry name" value="hemeryth_dom"/>
    <property type="match status" value="1"/>
</dbReference>
<evidence type="ECO:0000259" key="4">
    <source>
        <dbReference type="Pfam" id="PF01814"/>
    </source>
</evidence>
<dbReference type="Gene3D" id="1.20.120.50">
    <property type="entry name" value="Hemerythrin-like"/>
    <property type="match status" value="1"/>
</dbReference>
<dbReference type="InterPro" id="IPR050669">
    <property type="entry name" value="Hemerythrin"/>
</dbReference>
<sequence length="137" mass="16712">MFIWKESYNVDIEQIDNQHRRLFQLGNNIYDIVKLNDNYDHYDEIMTALDALKEYTVYHFGTEEKLMKEYNFKKYEDHKIEHDAFIKRISGFSKKDIDNEQKEVLLDLLSFILNWIEAHILGSDMKYREFFHNKGVY</sequence>
<dbReference type="NCBIfam" id="NF033749">
    <property type="entry name" value="bact_hemeryth"/>
    <property type="match status" value="1"/>
</dbReference>
<comment type="caution">
    <text evidence="5">The sequence shown here is derived from an EMBL/GenBank/DDBJ whole genome shotgun (WGS) entry which is preliminary data.</text>
</comment>
<evidence type="ECO:0000256" key="3">
    <source>
        <dbReference type="ARBA" id="ARBA00023004"/>
    </source>
</evidence>
<feature type="domain" description="Hemerythrin-like" evidence="4">
    <location>
        <begin position="12"/>
        <end position="127"/>
    </location>
</feature>
<evidence type="ECO:0000256" key="2">
    <source>
        <dbReference type="ARBA" id="ARBA00022723"/>
    </source>
</evidence>
<dbReference type="InterPro" id="IPR035938">
    <property type="entry name" value="Hemerythrin-like_sf"/>
</dbReference>
<evidence type="ECO:0000313" key="6">
    <source>
        <dbReference type="Proteomes" id="UP000175744"/>
    </source>
</evidence>
<dbReference type="RefSeq" id="WP_070109537.1">
    <property type="nucleotide sequence ID" value="NZ_LZFO01000006.1"/>
</dbReference>
<proteinExistence type="inferred from homology"/>
<dbReference type="InterPro" id="IPR016131">
    <property type="entry name" value="Haemerythrin_Fe_BS"/>
</dbReference>
<dbReference type="SUPFAM" id="SSF47188">
    <property type="entry name" value="Hemerythrin-like"/>
    <property type="match status" value="1"/>
</dbReference>
<dbReference type="PATRIC" id="fig|1121290.3.peg.583"/>
<gene>
    <name evidence="5" type="ORF">CLOACE_05730</name>
</gene>
<dbReference type="STRING" id="1121290.CLAOCE_05730"/>
<accession>A0A1E8F0M4</accession>
<reference evidence="5 6" key="1">
    <citation type="submission" date="2016-06" db="EMBL/GenBank/DDBJ databases">
        <title>Genome sequence of Clostridium acetireducens DSM 10703.</title>
        <authorList>
            <person name="Poehlein A."/>
            <person name="Fluechter S."/>
            <person name="Duerre P."/>
            <person name="Daniel R."/>
        </authorList>
    </citation>
    <scope>NUCLEOTIDE SEQUENCE [LARGE SCALE GENOMIC DNA]</scope>
    <source>
        <strain evidence="5 6">DSM 10703</strain>
    </source>
</reference>
<dbReference type="InterPro" id="IPR012827">
    <property type="entry name" value="Hemerythrin_metal-bd"/>
</dbReference>
<dbReference type="GO" id="GO:0046872">
    <property type="term" value="F:metal ion binding"/>
    <property type="evidence" value="ECO:0007669"/>
    <property type="project" value="UniProtKB-KW"/>
</dbReference>
<dbReference type="Pfam" id="PF01814">
    <property type="entry name" value="Hemerythrin"/>
    <property type="match status" value="1"/>
</dbReference>
<dbReference type="InterPro" id="IPR012312">
    <property type="entry name" value="Hemerythrin-like"/>
</dbReference>
<keyword evidence="3" id="KW-0408">Iron</keyword>
<dbReference type="AlphaFoldDB" id="A0A1E8F0M4"/>
<dbReference type="PANTHER" id="PTHR37164">
    <property type="entry name" value="BACTERIOHEMERYTHRIN"/>
    <property type="match status" value="1"/>
</dbReference>